<protein>
    <submittedName>
        <fullName evidence="2">Uncharacterized protein</fullName>
    </submittedName>
</protein>
<feature type="compositionally biased region" description="Pro residues" evidence="1">
    <location>
        <begin position="15"/>
        <end position="25"/>
    </location>
</feature>
<reference evidence="2" key="1">
    <citation type="submission" date="2014-09" db="EMBL/GenBank/DDBJ databases">
        <authorList>
            <person name="Magalhaes I.L.F."/>
            <person name="Oliveira U."/>
            <person name="Santos F.R."/>
            <person name="Vidigal T.H.D.A."/>
            <person name="Brescovit A.D."/>
            <person name="Santos A.J."/>
        </authorList>
    </citation>
    <scope>NUCLEOTIDE SEQUENCE</scope>
    <source>
        <tissue evidence="2">Shoot tissue taken approximately 20 cm above the soil surface</tissue>
    </source>
</reference>
<feature type="region of interest" description="Disordered" evidence="1">
    <location>
        <begin position="1"/>
        <end position="57"/>
    </location>
</feature>
<accession>A0A0A8ZJM4</accession>
<evidence type="ECO:0000313" key="2">
    <source>
        <dbReference type="EMBL" id="JAD37898.1"/>
    </source>
</evidence>
<dbReference type="AlphaFoldDB" id="A0A0A8ZJM4"/>
<sequence>MASRTSSAPRTSTPSSPPPMPPPTSSPSWPTTTSPPPMLRPTSSRSQPPTPRPISSSAWFFPKNVVHSVQPYALLGAGEEAGAPQSHGDVADLLLGWRARKVFVRMLMRRRMVGLGRWRRRG</sequence>
<feature type="compositionally biased region" description="Low complexity" evidence="1">
    <location>
        <begin position="40"/>
        <end position="57"/>
    </location>
</feature>
<evidence type="ECO:0000256" key="1">
    <source>
        <dbReference type="SAM" id="MobiDB-lite"/>
    </source>
</evidence>
<feature type="compositionally biased region" description="Low complexity" evidence="1">
    <location>
        <begin position="1"/>
        <end position="14"/>
    </location>
</feature>
<name>A0A0A8ZJM4_ARUDO</name>
<proteinExistence type="predicted"/>
<dbReference type="EMBL" id="GBRH01259997">
    <property type="protein sequence ID" value="JAD37898.1"/>
    <property type="molecule type" value="Transcribed_RNA"/>
</dbReference>
<reference evidence="2" key="2">
    <citation type="journal article" date="2015" name="Data Brief">
        <title>Shoot transcriptome of the giant reed, Arundo donax.</title>
        <authorList>
            <person name="Barrero R.A."/>
            <person name="Guerrero F.D."/>
            <person name="Moolhuijzen P."/>
            <person name="Goolsby J.A."/>
            <person name="Tidwell J."/>
            <person name="Bellgard S.E."/>
            <person name="Bellgard M.I."/>
        </authorList>
    </citation>
    <scope>NUCLEOTIDE SEQUENCE</scope>
    <source>
        <tissue evidence="2">Shoot tissue taken approximately 20 cm above the soil surface</tissue>
    </source>
</reference>
<organism evidence="2">
    <name type="scientific">Arundo donax</name>
    <name type="common">Giant reed</name>
    <name type="synonym">Donax arundinaceus</name>
    <dbReference type="NCBI Taxonomy" id="35708"/>
    <lineage>
        <taxon>Eukaryota</taxon>
        <taxon>Viridiplantae</taxon>
        <taxon>Streptophyta</taxon>
        <taxon>Embryophyta</taxon>
        <taxon>Tracheophyta</taxon>
        <taxon>Spermatophyta</taxon>
        <taxon>Magnoliopsida</taxon>
        <taxon>Liliopsida</taxon>
        <taxon>Poales</taxon>
        <taxon>Poaceae</taxon>
        <taxon>PACMAD clade</taxon>
        <taxon>Arundinoideae</taxon>
        <taxon>Arundineae</taxon>
        <taxon>Arundo</taxon>
    </lineage>
</organism>